<evidence type="ECO:0000313" key="2">
    <source>
        <dbReference type="Proteomes" id="UP000236199"/>
    </source>
</evidence>
<dbReference type="AlphaFoldDB" id="A0A2K1PCP2"/>
<dbReference type="Proteomes" id="UP000236199">
    <property type="component" value="Unassembled WGS sequence"/>
</dbReference>
<gene>
    <name evidence="1" type="ORF">X928_04810</name>
</gene>
<dbReference type="RefSeq" id="WP_103078702.1">
    <property type="nucleotide sequence ID" value="NZ_AZRM01000023.1"/>
</dbReference>
<protein>
    <submittedName>
        <fullName evidence="1">Uncharacterized protein</fullName>
    </submittedName>
</protein>
<proteinExistence type="predicted"/>
<comment type="caution">
    <text evidence="1">The sequence shown here is derived from an EMBL/GenBank/DDBJ whole genome shotgun (WGS) entry which is preliminary data.</text>
</comment>
<sequence length="191" mass="22260">MKDKFNEIERFLEGILPDSKITTFMKIIKFPSTVSDFLFEIKIKRFLSEIDRITQGKKDKFMKKIKNKNDLKDLGFKLLNIINDSDDENKCVLISRLFILFIEEKLNERDFFRISYLINRSYYKDLFALKSFSNHNTICTGDSIADKDVLESLFSYGFIENRGIDGGNSNLNSGGTIYSINRYGIIVRDIL</sequence>
<dbReference type="OrthoDB" id="6398067at2"/>
<evidence type="ECO:0000313" key="1">
    <source>
        <dbReference type="EMBL" id="PNS00591.1"/>
    </source>
</evidence>
<dbReference type="EMBL" id="AZRM01000023">
    <property type="protein sequence ID" value="PNS00591.1"/>
    <property type="molecule type" value="Genomic_DNA"/>
</dbReference>
<name>A0A2K1PCP2_9BACT</name>
<reference evidence="1 2" key="1">
    <citation type="submission" date="2013-12" db="EMBL/GenBank/DDBJ databases">
        <title>Comparative genomics of Petrotoga isolates.</title>
        <authorList>
            <person name="Nesbo C.L."/>
            <person name="Charchuk R."/>
            <person name="Chow K."/>
        </authorList>
    </citation>
    <scope>NUCLEOTIDE SEQUENCE [LARGE SCALE GENOMIC DNA]</scope>
    <source>
        <strain evidence="1 2">DSM 10691</strain>
    </source>
</reference>
<organism evidence="1 2">
    <name type="scientific">Petrotoga miotherma DSM 10691</name>
    <dbReference type="NCBI Taxonomy" id="1434326"/>
    <lineage>
        <taxon>Bacteria</taxon>
        <taxon>Thermotogati</taxon>
        <taxon>Thermotogota</taxon>
        <taxon>Thermotogae</taxon>
        <taxon>Petrotogales</taxon>
        <taxon>Petrotogaceae</taxon>
        <taxon>Petrotoga</taxon>
    </lineage>
</organism>
<accession>A0A2K1PCP2</accession>
<keyword evidence="2" id="KW-1185">Reference proteome</keyword>